<comment type="caution">
    <text evidence="1">The sequence shown here is derived from an EMBL/GenBank/DDBJ whole genome shotgun (WGS) entry which is preliminary data.</text>
</comment>
<protein>
    <submittedName>
        <fullName evidence="1">Uncharacterized protein</fullName>
    </submittedName>
</protein>
<feature type="non-terminal residue" evidence="1">
    <location>
        <position position="226"/>
    </location>
</feature>
<dbReference type="EMBL" id="LWCA01001989">
    <property type="protein sequence ID" value="OAF64250.1"/>
    <property type="molecule type" value="Genomic_DNA"/>
</dbReference>
<dbReference type="OrthoDB" id="5947521at2759"/>
<dbReference type="AlphaFoldDB" id="A0A177AR09"/>
<sequence>MFLLPDKNKISANLLLDEYRSKCIDVGDTKKVQTCCISDIKPPNFQLRYYNLNIPKRNSKDSMKPWNYPKGKIKRDNDKYYKNRLNEIKNEKKIRKKQDLKTSQITPFTFQKKENFINNHKNNIVSQGIIFNEKYTGPITHDFKNLDESTSNPTNMDTYVQPDPYNLKFLSKKLNIVNISKIIYWKKDCIMSHICKFNPSTRINYKTKYNNLYLEREKYISLDEYS</sequence>
<reference evidence="1 2" key="1">
    <citation type="submission" date="2016-04" db="EMBL/GenBank/DDBJ databases">
        <title>The genome of Intoshia linei affirms orthonectids as highly simplified spiralians.</title>
        <authorList>
            <person name="Mikhailov K.V."/>
            <person name="Slusarev G.S."/>
            <person name="Nikitin M.A."/>
            <person name="Logacheva M.D."/>
            <person name="Penin A."/>
            <person name="Aleoshin V."/>
            <person name="Panchin Y.V."/>
        </authorList>
    </citation>
    <scope>NUCLEOTIDE SEQUENCE [LARGE SCALE GENOMIC DNA]</scope>
    <source>
        <strain evidence="1">Intl2013</strain>
        <tissue evidence="1">Whole animal</tissue>
    </source>
</reference>
<dbReference type="Proteomes" id="UP000078046">
    <property type="component" value="Unassembled WGS sequence"/>
</dbReference>
<evidence type="ECO:0000313" key="2">
    <source>
        <dbReference type="Proteomes" id="UP000078046"/>
    </source>
</evidence>
<evidence type="ECO:0000313" key="1">
    <source>
        <dbReference type="EMBL" id="OAF64250.1"/>
    </source>
</evidence>
<keyword evidence="2" id="KW-1185">Reference proteome</keyword>
<proteinExistence type="predicted"/>
<accession>A0A177AR09</accession>
<name>A0A177AR09_9BILA</name>
<organism evidence="1 2">
    <name type="scientific">Intoshia linei</name>
    <dbReference type="NCBI Taxonomy" id="1819745"/>
    <lineage>
        <taxon>Eukaryota</taxon>
        <taxon>Metazoa</taxon>
        <taxon>Spiralia</taxon>
        <taxon>Lophotrochozoa</taxon>
        <taxon>Mesozoa</taxon>
        <taxon>Orthonectida</taxon>
        <taxon>Rhopaluridae</taxon>
        <taxon>Intoshia</taxon>
    </lineage>
</organism>
<gene>
    <name evidence="1" type="ORF">A3Q56_08045</name>
</gene>